<proteinExistence type="predicted"/>
<gene>
    <name evidence="1" type="ORF">EDD57_1506</name>
</gene>
<dbReference type="RefSeq" id="WP_131849791.1">
    <property type="nucleotide sequence ID" value="NZ_SLXV01000050.1"/>
</dbReference>
<reference evidence="1 2" key="1">
    <citation type="submission" date="2019-03" db="EMBL/GenBank/DDBJ databases">
        <title>Genomic Encyclopedia of Type Strains, Phase IV (KMG-IV): sequencing the most valuable type-strain genomes for metagenomic binning, comparative biology and taxonomic classification.</title>
        <authorList>
            <person name="Goeker M."/>
        </authorList>
    </citation>
    <scope>NUCLEOTIDE SEQUENCE [LARGE SCALE GENOMIC DNA]</scope>
    <source>
        <strain evidence="1 2">DSM 46831</strain>
    </source>
</reference>
<accession>A0A4R2RMM8</accession>
<sequence>MKQKIVLFDGVCNFCNNRVQFLLKHDKKKELRFASLQSDFAQNWIAENGIQLEDSMYFIDGDKLYSHSTAVLRIIRELGSGWKLFYILSLIPKSIRDNLYRRFAKNRYRWFGKSEVCMIPSPEVRNRFYL</sequence>
<dbReference type="AlphaFoldDB" id="A0A4R2RMM8"/>
<dbReference type="OrthoDB" id="9785438at2"/>
<organism evidence="1 2">
    <name type="scientific">Baia soyae</name>
    <dbReference type="NCBI Taxonomy" id="1544746"/>
    <lineage>
        <taxon>Bacteria</taxon>
        <taxon>Bacillati</taxon>
        <taxon>Bacillota</taxon>
        <taxon>Bacilli</taxon>
        <taxon>Bacillales</taxon>
        <taxon>Thermoactinomycetaceae</taxon>
        <taxon>Baia</taxon>
    </lineage>
</organism>
<keyword evidence="2" id="KW-1185">Reference proteome</keyword>
<dbReference type="Proteomes" id="UP000294746">
    <property type="component" value="Unassembled WGS sequence"/>
</dbReference>
<dbReference type="EMBL" id="SLXV01000050">
    <property type="protein sequence ID" value="TCP63537.1"/>
    <property type="molecule type" value="Genomic_DNA"/>
</dbReference>
<comment type="caution">
    <text evidence="1">The sequence shown here is derived from an EMBL/GenBank/DDBJ whole genome shotgun (WGS) entry which is preliminary data.</text>
</comment>
<protein>
    <submittedName>
        <fullName evidence="1">Putative DCC family thiol-disulfide oxidoreductase YuxK</fullName>
    </submittedName>
</protein>
<name>A0A4R2RMM8_9BACL</name>
<dbReference type="InterPro" id="IPR007263">
    <property type="entry name" value="DCC1-like"/>
</dbReference>
<dbReference type="PANTHER" id="PTHR33639:SF2">
    <property type="entry name" value="DUF393 DOMAIN-CONTAINING PROTEIN"/>
    <property type="match status" value="1"/>
</dbReference>
<evidence type="ECO:0000313" key="2">
    <source>
        <dbReference type="Proteomes" id="UP000294746"/>
    </source>
</evidence>
<dbReference type="Pfam" id="PF04134">
    <property type="entry name" value="DCC1-like"/>
    <property type="match status" value="1"/>
</dbReference>
<dbReference type="GO" id="GO:0015035">
    <property type="term" value="F:protein-disulfide reductase activity"/>
    <property type="evidence" value="ECO:0007669"/>
    <property type="project" value="InterPro"/>
</dbReference>
<evidence type="ECO:0000313" key="1">
    <source>
        <dbReference type="EMBL" id="TCP63537.1"/>
    </source>
</evidence>
<dbReference type="PANTHER" id="PTHR33639">
    <property type="entry name" value="THIOL-DISULFIDE OXIDOREDUCTASE DCC"/>
    <property type="match status" value="1"/>
</dbReference>
<dbReference type="InterPro" id="IPR052927">
    <property type="entry name" value="DCC_oxidoreductase"/>
</dbReference>